<reference evidence="8" key="2">
    <citation type="submission" date="2025-08" db="UniProtKB">
        <authorList>
            <consortium name="Ensembl"/>
        </authorList>
    </citation>
    <scope>IDENTIFICATION</scope>
</reference>
<feature type="transmembrane region" description="Helical" evidence="7">
    <location>
        <begin position="143"/>
        <end position="162"/>
    </location>
</feature>
<keyword evidence="9" id="KW-1185">Reference proteome</keyword>
<dbReference type="PANTHER" id="PTHR23320:SF128">
    <property type="entry name" value="MEMBRANE-SPANNING 4-DOMAINS SUBFAMILY A MEMBER 4A"/>
    <property type="match status" value="1"/>
</dbReference>
<dbReference type="OMA" id="YCTTNIR"/>
<accession>A0A673WSB4</accession>
<dbReference type="InParanoid" id="A0A673WSB4"/>
<reference evidence="8" key="1">
    <citation type="submission" date="2021-04" db="EMBL/GenBank/DDBJ databases">
        <authorList>
            <consortium name="Wellcome Sanger Institute Data Sharing"/>
        </authorList>
    </citation>
    <scope>NUCLEOTIDE SEQUENCE [LARGE SCALE GENOMIC DNA]</scope>
</reference>
<proteinExistence type="inferred from homology"/>
<reference evidence="8" key="3">
    <citation type="submission" date="2025-09" db="UniProtKB">
        <authorList>
            <consortium name="Ensembl"/>
        </authorList>
    </citation>
    <scope>IDENTIFICATION</scope>
</reference>
<dbReference type="InterPro" id="IPR030417">
    <property type="entry name" value="MS4A"/>
</dbReference>
<keyword evidence="4 7" id="KW-1133">Transmembrane helix</keyword>
<comment type="subcellular location">
    <subcellularLocation>
        <location evidence="1">Membrane</location>
        <topology evidence="1">Multi-pass membrane protein</topology>
    </subcellularLocation>
</comment>
<evidence type="ECO:0000313" key="9">
    <source>
        <dbReference type="Proteomes" id="UP000472277"/>
    </source>
</evidence>
<sequence length="264" mass="28171">MRLNNTPLTSRITSYCTTNIRLSSVKMSSSVTTTTNGVVVITHVHPTGNRMGVVRVASAPHCLGQTVSSVPGSFRAGQPKALGTVQIMVGLMMLLTGIVMATGPQVDNIGVISGIFVWGSIIYVIAGSLTVAADNKLNTSGSLGMNVVATVTALTGTILHSLDSAGIIFYNYYCDYPDYPPYYPPSYVCQQYWVRSQGISVSICVSPFACRAVCQCCRSTPEQVFVIGNQIPVPHGSMTPSNAPFPPQNNYENPLPPQNTAFIP</sequence>
<evidence type="ECO:0000256" key="1">
    <source>
        <dbReference type="ARBA" id="ARBA00004141"/>
    </source>
</evidence>
<dbReference type="AlphaFoldDB" id="A0A673WSB4"/>
<feature type="transmembrane region" description="Helical" evidence="7">
    <location>
        <begin position="109"/>
        <end position="131"/>
    </location>
</feature>
<keyword evidence="3 7" id="KW-0812">Transmembrane</keyword>
<dbReference type="Pfam" id="PF04103">
    <property type="entry name" value="CD20"/>
    <property type="match status" value="1"/>
</dbReference>
<name>A0A673WSB4_SALTR</name>
<evidence type="ECO:0000256" key="7">
    <source>
        <dbReference type="SAM" id="Phobius"/>
    </source>
</evidence>
<dbReference type="InterPro" id="IPR007237">
    <property type="entry name" value="CD20-like"/>
</dbReference>
<protein>
    <submittedName>
        <fullName evidence="8">Uncharacterized protein</fullName>
    </submittedName>
</protein>
<comment type="similarity">
    <text evidence="2">Belongs to the MS4A family.</text>
</comment>
<evidence type="ECO:0000256" key="6">
    <source>
        <dbReference type="SAM" id="MobiDB-lite"/>
    </source>
</evidence>
<keyword evidence="5 7" id="KW-0472">Membrane</keyword>
<dbReference type="Proteomes" id="UP000472277">
    <property type="component" value="Chromosome 1"/>
</dbReference>
<evidence type="ECO:0000256" key="5">
    <source>
        <dbReference type="ARBA" id="ARBA00023136"/>
    </source>
</evidence>
<dbReference type="GeneTree" id="ENSGT00940000163727"/>
<dbReference type="FunCoup" id="A0A673WSB4">
    <property type="interactions" value="353"/>
</dbReference>
<organism evidence="8 9">
    <name type="scientific">Salmo trutta</name>
    <name type="common">Brown trout</name>
    <dbReference type="NCBI Taxonomy" id="8032"/>
    <lineage>
        <taxon>Eukaryota</taxon>
        <taxon>Metazoa</taxon>
        <taxon>Chordata</taxon>
        <taxon>Craniata</taxon>
        <taxon>Vertebrata</taxon>
        <taxon>Euteleostomi</taxon>
        <taxon>Actinopterygii</taxon>
        <taxon>Neopterygii</taxon>
        <taxon>Teleostei</taxon>
        <taxon>Protacanthopterygii</taxon>
        <taxon>Salmoniformes</taxon>
        <taxon>Salmonidae</taxon>
        <taxon>Salmoninae</taxon>
        <taxon>Salmo</taxon>
    </lineage>
</organism>
<feature type="region of interest" description="Disordered" evidence="6">
    <location>
        <begin position="238"/>
        <end position="264"/>
    </location>
</feature>
<evidence type="ECO:0000313" key="8">
    <source>
        <dbReference type="Ensembl" id="ENSSTUP00000011522.1"/>
    </source>
</evidence>
<evidence type="ECO:0000256" key="2">
    <source>
        <dbReference type="ARBA" id="ARBA00009565"/>
    </source>
</evidence>
<dbReference type="Ensembl" id="ENSSTUT00000012225.1">
    <property type="protein sequence ID" value="ENSSTUP00000011522.1"/>
    <property type="gene ID" value="ENSSTUG00000005477.1"/>
</dbReference>
<feature type="transmembrane region" description="Helical" evidence="7">
    <location>
        <begin position="81"/>
        <end position="103"/>
    </location>
</feature>
<evidence type="ECO:0000256" key="4">
    <source>
        <dbReference type="ARBA" id="ARBA00022989"/>
    </source>
</evidence>
<dbReference type="GO" id="GO:0016020">
    <property type="term" value="C:membrane"/>
    <property type="evidence" value="ECO:0007669"/>
    <property type="project" value="UniProtKB-SubCell"/>
</dbReference>
<dbReference type="PANTHER" id="PTHR23320">
    <property type="entry name" value="MEMBRANE-SPANNING 4-DOMAINS SUBFAMILY A MS4A -RELATED"/>
    <property type="match status" value="1"/>
</dbReference>
<evidence type="ECO:0000256" key="3">
    <source>
        <dbReference type="ARBA" id="ARBA00022692"/>
    </source>
</evidence>